<dbReference type="Pfam" id="PF01653">
    <property type="entry name" value="DNA_ligase_aden"/>
    <property type="match status" value="1"/>
</dbReference>
<dbReference type="SUPFAM" id="SSF50249">
    <property type="entry name" value="Nucleic acid-binding proteins"/>
    <property type="match status" value="1"/>
</dbReference>
<evidence type="ECO:0000256" key="16">
    <source>
        <dbReference type="RuleBase" id="RU000618"/>
    </source>
</evidence>
<evidence type="ECO:0000256" key="2">
    <source>
        <dbReference type="ARBA" id="ARBA00012722"/>
    </source>
</evidence>
<keyword evidence="7 15" id="KW-0227">DNA damage</keyword>
<feature type="domain" description="BRCT" evidence="17">
    <location>
        <begin position="596"/>
        <end position="675"/>
    </location>
</feature>
<evidence type="ECO:0000256" key="7">
    <source>
        <dbReference type="ARBA" id="ARBA00022763"/>
    </source>
</evidence>
<dbReference type="Pfam" id="PF03120">
    <property type="entry name" value="OB_DNA_ligase"/>
    <property type="match status" value="1"/>
</dbReference>
<dbReference type="SMART" id="SM00532">
    <property type="entry name" value="LIGANc"/>
    <property type="match status" value="1"/>
</dbReference>
<dbReference type="GO" id="GO:0005829">
    <property type="term" value="C:cytosol"/>
    <property type="evidence" value="ECO:0007669"/>
    <property type="project" value="TreeGrafter"/>
</dbReference>
<evidence type="ECO:0000256" key="11">
    <source>
        <dbReference type="ARBA" id="ARBA00023204"/>
    </source>
</evidence>
<dbReference type="PROSITE" id="PS50172">
    <property type="entry name" value="BRCT"/>
    <property type="match status" value="1"/>
</dbReference>
<dbReference type="Gene3D" id="1.10.150.20">
    <property type="entry name" value="5' to 3' exonuclease, C-terminal subdomain"/>
    <property type="match status" value="2"/>
</dbReference>
<dbReference type="EC" id="6.5.1.2" evidence="2 15"/>
<evidence type="ECO:0000256" key="15">
    <source>
        <dbReference type="HAMAP-Rule" id="MF_01588"/>
    </source>
</evidence>
<protein>
    <recommendedName>
        <fullName evidence="3 15">DNA ligase</fullName>
        <ecNumber evidence="2 15">6.5.1.2</ecNumber>
    </recommendedName>
    <alternativeName>
        <fullName evidence="15">Polydeoxyribonucleotide synthase [NAD(+)]</fullName>
    </alternativeName>
</protein>
<accession>A0A9Q9E310</accession>
<dbReference type="SUPFAM" id="SSF52113">
    <property type="entry name" value="BRCT domain"/>
    <property type="match status" value="1"/>
</dbReference>
<dbReference type="GO" id="GO:0006281">
    <property type="term" value="P:DNA repair"/>
    <property type="evidence" value="ECO:0007669"/>
    <property type="project" value="UniProtKB-KW"/>
</dbReference>
<feature type="binding site" evidence="15">
    <location>
        <position position="412"/>
    </location>
    <ligand>
        <name>Zn(2+)</name>
        <dbReference type="ChEBI" id="CHEBI:29105"/>
    </ligand>
</feature>
<dbReference type="GO" id="GO:0003677">
    <property type="term" value="F:DNA binding"/>
    <property type="evidence" value="ECO:0007669"/>
    <property type="project" value="InterPro"/>
</dbReference>
<dbReference type="HAMAP" id="MF_01588">
    <property type="entry name" value="DNA_ligase_A"/>
    <property type="match status" value="1"/>
</dbReference>
<evidence type="ECO:0000259" key="17">
    <source>
        <dbReference type="PROSITE" id="PS50172"/>
    </source>
</evidence>
<evidence type="ECO:0000256" key="3">
    <source>
        <dbReference type="ARBA" id="ARBA00013308"/>
    </source>
</evidence>
<feature type="binding site" evidence="15">
    <location>
        <begin position="42"/>
        <end position="46"/>
    </location>
    <ligand>
        <name>NAD(+)</name>
        <dbReference type="ChEBI" id="CHEBI:57540"/>
    </ligand>
</feature>
<evidence type="ECO:0000256" key="10">
    <source>
        <dbReference type="ARBA" id="ARBA00023027"/>
    </source>
</evidence>
<dbReference type="Pfam" id="PF03119">
    <property type="entry name" value="DNA_ligase_ZBD"/>
    <property type="match status" value="1"/>
</dbReference>
<dbReference type="CDD" id="cd00114">
    <property type="entry name" value="LIGANc"/>
    <property type="match status" value="1"/>
</dbReference>
<dbReference type="Proteomes" id="UP001055911">
    <property type="component" value="Chromosome"/>
</dbReference>
<keyword evidence="9 15" id="KW-0460">Magnesium</keyword>
<feature type="binding site" evidence="15">
    <location>
        <position position="318"/>
    </location>
    <ligand>
        <name>NAD(+)</name>
        <dbReference type="ChEBI" id="CHEBI:57540"/>
    </ligand>
</feature>
<keyword evidence="12 15" id="KW-0464">Manganese</keyword>
<dbReference type="InterPro" id="IPR001679">
    <property type="entry name" value="DNA_ligase"/>
</dbReference>
<keyword evidence="10 15" id="KW-0520">NAD</keyword>
<dbReference type="RefSeq" id="WP_252766924.1">
    <property type="nucleotide sequence ID" value="NZ_CP097119.1"/>
</dbReference>
<feature type="binding site" evidence="15">
    <location>
        <position position="435"/>
    </location>
    <ligand>
        <name>Zn(2+)</name>
        <dbReference type="ChEBI" id="CHEBI:29105"/>
    </ligand>
</feature>
<dbReference type="InterPro" id="IPR001357">
    <property type="entry name" value="BRCT_dom"/>
</dbReference>
<dbReference type="EMBL" id="CP097119">
    <property type="protein sequence ID" value="USS89374.1"/>
    <property type="molecule type" value="Genomic_DNA"/>
</dbReference>
<dbReference type="FunFam" id="3.30.470.30:FF:000001">
    <property type="entry name" value="DNA ligase"/>
    <property type="match status" value="1"/>
</dbReference>
<keyword evidence="19" id="KW-1185">Reference proteome</keyword>
<name>A0A9Q9E310_9LACO</name>
<gene>
    <name evidence="15 18" type="primary">ligA</name>
    <name evidence="18" type="ORF">M3M40_00775</name>
</gene>
<evidence type="ECO:0000256" key="1">
    <source>
        <dbReference type="ARBA" id="ARBA00004067"/>
    </source>
</evidence>
<dbReference type="Pfam" id="PF12826">
    <property type="entry name" value="HHH_2"/>
    <property type="match status" value="1"/>
</dbReference>
<dbReference type="PROSITE" id="PS01056">
    <property type="entry name" value="DNA_LIGASE_N2"/>
    <property type="match status" value="1"/>
</dbReference>
<dbReference type="FunFam" id="2.40.50.140:FF:000012">
    <property type="entry name" value="DNA ligase"/>
    <property type="match status" value="1"/>
</dbReference>
<keyword evidence="8 15" id="KW-0862">Zinc</keyword>
<evidence type="ECO:0000256" key="12">
    <source>
        <dbReference type="ARBA" id="ARBA00023211"/>
    </source>
</evidence>
<dbReference type="SMART" id="SM00292">
    <property type="entry name" value="BRCT"/>
    <property type="match status" value="1"/>
</dbReference>
<dbReference type="InterPro" id="IPR012340">
    <property type="entry name" value="NA-bd_OB-fold"/>
</dbReference>
<evidence type="ECO:0000313" key="19">
    <source>
        <dbReference type="Proteomes" id="UP001055911"/>
    </source>
</evidence>
<evidence type="ECO:0000313" key="18">
    <source>
        <dbReference type="EMBL" id="USS89374.1"/>
    </source>
</evidence>
<keyword evidence="6 15" id="KW-0479">Metal-binding</keyword>
<dbReference type="GO" id="GO:0006260">
    <property type="term" value="P:DNA replication"/>
    <property type="evidence" value="ECO:0007669"/>
    <property type="project" value="UniProtKB-KW"/>
</dbReference>
<evidence type="ECO:0000256" key="13">
    <source>
        <dbReference type="ARBA" id="ARBA00034005"/>
    </source>
</evidence>
<feature type="active site" description="N6-AMP-lysine intermediate" evidence="15">
    <location>
        <position position="123"/>
    </location>
</feature>
<evidence type="ECO:0000256" key="5">
    <source>
        <dbReference type="ARBA" id="ARBA00022705"/>
    </source>
</evidence>
<dbReference type="SUPFAM" id="SSF47781">
    <property type="entry name" value="RuvA domain 2-like"/>
    <property type="match status" value="1"/>
</dbReference>
<dbReference type="InterPro" id="IPR036420">
    <property type="entry name" value="BRCT_dom_sf"/>
</dbReference>
<dbReference type="FunFam" id="1.10.150.20:FF:000007">
    <property type="entry name" value="DNA ligase"/>
    <property type="match status" value="1"/>
</dbReference>
<dbReference type="InterPro" id="IPR033136">
    <property type="entry name" value="DNA_ligase_CS"/>
</dbReference>
<feature type="binding site" evidence="15">
    <location>
        <position position="121"/>
    </location>
    <ligand>
        <name>NAD(+)</name>
        <dbReference type="ChEBI" id="CHEBI:57540"/>
    </ligand>
</feature>
<evidence type="ECO:0000256" key="8">
    <source>
        <dbReference type="ARBA" id="ARBA00022833"/>
    </source>
</evidence>
<dbReference type="InterPro" id="IPR004149">
    <property type="entry name" value="Znf_DNAligase_C4"/>
</dbReference>
<comment type="cofactor">
    <cofactor evidence="15">
        <name>Mg(2+)</name>
        <dbReference type="ChEBI" id="CHEBI:18420"/>
    </cofactor>
    <cofactor evidence="15">
        <name>Mn(2+)</name>
        <dbReference type="ChEBI" id="CHEBI:29035"/>
    </cofactor>
</comment>
<dbReference type="InterPro" id="IPR013839">
    <property type="entry name" value="DNAligase_adenylation"/>
</dbReference>
<dbReference type="PANTHER" id="PTHR23389">
    <property type="entry name" value="CHROMOSOME TRANSMISSION FIDELITY FACTOR 18"/>
    <property type="match status" value="1"/>
</dbReference>
<keyword evidence="11 15" id="KW-0234">DNA repair</keyword>
<feature type="binding site" evidence="15">
    <location>
        <position position="430"/>
    </location>
    <ligand>
        <name>Zn(2+)</name>
        <dbReference type="ChEBI" id="CHEBI:29105"/>
    </ligand>
</feature>
<dbReference type="InterPro" id="IPR010994">
    <property type="entry name" value="RuvA_2-like"/>
</dbReference>
<dbReference type="InterPro" id="IPR018239">
    <property type="entry name" value="DNA_ligase_AS"/>
</dbReference>
<dbReference type="PANTHER" id="PTHR23389:SF9">
    <property type="entry name" value="DNA LIGASE"/>
    <property type="match status" value="1"/>
</dbReference>
<feature type="binding site" evidence="15">
    <location>
        <position position="144"/>
    </location>
    <ligand>
        <name>NAD(+)</name>
        <dbReference type="ChEBI" id="CHEBI:57540"/>
    </ligand>
</feature>
<dbReference type="GO" id="GO:0003911">
    <property type="term" value="F:DNA ligase (NAD+) activity"/>
    <property type="evidence" value="ECO:0007669"/>
    <property type="project" value="UniProtKB-UniRule"/>
</dbReference>
<dbReference type="InterPro" id="IPR004150">
    <property type="entry name" value="NAD_DNA_ligase_OB"/>
</dbReference>
<dbReference type="AlphaFoldDB" id="A0A9Q9E310"/>
<organism evidence="18 19">
    <name type="scientific">Fructilactobacillus cliffordii</name>
    <dbReference type="NCBI Taxonomy" id="2940299"/>
    <lineage>
        <taxon>Bacteria</taxon>
        <taxon>Bacillati</taxon>
        <taxon>Bacillota</taxon>
        <taxon>Bacilli</taxon>
        <taxon>Lactobacillales</taxon>
        <taxon>Lactobacillaceae</taxon>
        <taxon>Fructilactobacillus</taxon>
    </lineage>
</organism>
<dbReference type="CDD" id="cd17748">
    <property type="entry name" value="BRCT_DNA_ligase_like"/>
    <property type="match status" value="1"/>
</dbReference>
<dbReference type="NCBIfam" id="TIGR00575">
    <property type="entry name" value="dnlj"/>
    <property type="match status" value="1"/>
</dbReference>
<dbReference type="PROSITE" id="PS01055">
    <property type="entry name" value="DNA_LIGASE_N1"/>
    <property type="match status" value="1"/>
</dbReference>
<feature type="binding site" evidence="15">
    <location>
        <position position="178"/>
    </location>
    <ligand>
        <name>NAD(+)</name>
        <dbReference type="ChEBI" id="CHEBI:57540"/>
    </ligand>
</feature>
<dbReference type="InterPro" id="IPR013840">
    <property type="entry name" value="DNAligase_N"/>
</dbReference>
<dbReference type="InterPro" id="IPR003583">
    <property type="entry name" value="Hlx-hairpin-Hlx_DNA-bd_motif"/>
</dbReference>
<evidence type="ECO:0000256" key="6">
    <source>
        <dbReference type="ARBA" id="ARBA00022723"/>
    </source>
</evidence>
<reference evidence="18" key="1">
    <citation type="submission" date="2022-05" db="EMBL/GenBank/DDBJ databases">
        <authorList>
            <person name="Oliphant S.A."/>
            <person name="Watson-Haigh N.S."/>
            <person name="Sumby K.M."/>
            <person name="Gardner J.M."/>
            <person name="Jiranek V."/>
        </authorList>
    </citation>
    <scope>NUCLEOTIDE SEQUENCE</scope>
    <source>
        <strain evidence="18">KI4_B1</strain>
    </source>
</reference>
<dbReference type="NCBIfam" id="NF005932">
    <property type="entry name" value="PRK07956.1"/>
    <property type="match status" value="1"/>
</dbReference>
<comment type="function">
    <text evidence="1 15">DNA ligase that catalyzes the formation of phosphodiester linkages between 5'-phosphoryl and 3'-hydroxyl groups in double-stranded DNA using NAD as a coenzyme and as the energy source for the reaction. It is essential for DNA replication and repair of damaged DNA.</text>
</comment>
<dbReference type="Gene3D" id="3.40.50.10190">
    <property type="entry name" value="BRCT domain"/>
    <property type="match status" value="1"/>
</dbReference>
<feature type="binding site" evidence="15">
    <location>
        <begin position="91"/>
        <end position="92"/>
    </location>
    <ligand>
        <name>NAD(+)</name>
        <dbReference type="ChEBI" id="CHEBI:57540"/>
    </ligand>
</feature>
<dbReference type="InterPro" id="IPR041663">
    <property type="entry name" value="DisA/LigA_HHH"/>
</dbReference>
<comment type="similarity">
    <text evidence="14 15">Belongs to the NAD-dependent DNA ligase family. LigA subfamily.</text>
</comment>
<dbReference type="Pfam" id="PF14520">
    <property type="entry name" value="HHH_5"/>
    <property type="match status" value="1"/>
</dbReference>
<dbReference type="Gene3D" id="6.20.10.30">
    <property type="match status" value="1"/>
</dbReference>
<keyword evidence="5 15" id="KW-0235">DNA replication</keyword>
<dbReference type="SMART" id="SM00278">
    <property type="entry name" value="HhH1"/>
    <property type="match status" value="3"/>
</dbReference>
<dbReference type="PIRSF" id="PIRSF001604">
    <property type="entry name" value="LigA"/>
    <property type="match status" value="1"/>
</dbReference>
<dbReference type="GO" id="GO:0046872">
    <property type="term" value="F:metal ion binding"/>
    <property type="evidence" value="ECO:0007669"/>
    <property type="project" value="UniProtKB-KW"/>
</dbReference>
<evidence type="ECO:0000256" key="9">
    <source>
        <dbReference type="ARBA" id="ARBA00022842"/>
    </source>
</evidence>
<keyword evidence="4 15" id="KW-0436">Ligase</keyword>
<evidence type="ECO:0000256" key="4">
    <source>
        <dbReference type="ARBA" id="ARBA00022598"/>
    </source>
</evidence>
<evidence type="ECO:0000256" key="14">
    <source>
        <dbReference type="ARBA" id="ARBA00060881"/>
    </source>
</evidence>
<proteinExistence type="inferred from homology"/>
<dbReference type="Pfam" id="PF00533">
    <property type="entry name" value="BRCT"/>
    <property type="match status" value="1"/>
</dbReference>
<dbReference type="Gene3D" id="2.40.50.140">
    <property type="entry name" value="Nucleic acid-binding proteins"/>
    <property type="match status" value="1"/>
</dbReference>
<feature type="binding site" evidence="15">
    <location>
        <position position="415"/>
    </location>
    <ligand>
        <name>Zn(2+)</name>
        <dbReference type="ChEBI" id="CHEBI:29105"/>
    </ligand>
</feature>
<feature type="binding site" evidence="15">
    <location>
        <position position="294"/>
    </location>
    <ligand>
        <name>NAD(+)</name>
        <dbReference type="ChEBI" id="CHEBI:57540"/>
    </ligand>
</feature>
<dbReference type="FunFam" id="1.10.150.20:FF:000006">
    <property type="entry name" value="DNA ligase"/>
    <property type="match status" value="1"/>
</dbReference>
<dbReference type="SUPFAM" id="SSF56091">
    <property type="entry name" value="DNA ligase/mRNA capping enzyme, catalytic domain"/>
    <property type="match status" value="1"/>
</dbReference>
<comment type="catalytic activity">
    <reaction evidence="13 15 16">
        <text>NAD(+) + (deoxyribonucleotide)n-3'-hydroxyl + 5'-phospho-(deoxyribonucleotide)m = (deoxyribonucleotide)n+m + AMP + beta-nicotinamide D-nucleotide.</text>
        <dbReference type="EC" id="6.5.1.2"/>
    </reaction>
</comment>
<sequence length="675" mass="74266">MQELDLNHLTEAEAAQRAAALRPQLLQWGKEYYENDQPSVPDAEYDQAYNQLVQLETYFPAIVTPDSPTQRVGGQVDSEFTKVPHPIPMLSLGDVFSADELNEFVVRLQKDYPAVQEFNCELKIDGLSISLRYEQGRLVQGSTRGNGVIGEDITANVKTIASIPQRLSRPIDIEVRGECYMGKDAFLKLNERRELEGKATFANPRNAAAGSLRQLDPKVTAARHLSTFMYNVADYDDLEATTQSGLLAELKELGFSVDPDYQVAHTLDEINAYIEKYQAQRDQLSYGIDGIVIKTNSLALQTEIGHTVKVPKWAIAYKFPPEEAHVKIDAIEWTIGRTGVVTPTAVFAPVKLAGTTVSRATLHNPDYIEKKDIRIGDTVVVYKAGDIIPEVEHYLPQERPTDAQPYVIPTTCPSCGAELVHLDDEVALRCINPQCPAQLAEQVTHFASRNAMDIEGLGPKIVQQLFAKHLIKDVASLYHIQFDDLVTLDKFGEKSAQNLLQAIDQSRANSLERLLFGLGIRHVGGKAALLLAQHFGSLDQLRSATAEEIEAIDSIGGTIADSLVTYFAEPNSQELLQELTDAGVNFEYRGQAPVTQSDSFFFGKKVVLTGKLQEMTRGEAQAFIEAQGGTVTSSVSKKTDLVIAGEAAGSKLTKAQSLGVPVWDEQRFSAAMAEQ</sequence>
<dbReference type="Gene3D" id="1.10.287.610">
    <property type="entry name" value="Helix hairpin bin"/>
    <property type="match status" value="1"/>
</dbReference>
<dbReference type="Gene3D" id="3.30.470.30">
    <property type="entry name" value="DNA ligase/mRNA capping enzyme"/>
    <property type="match status" value="1"/>
</dbReference>